<organism evidence="2 3">
    <name type="scientific">Promethearchaeum syntrophicum</name>
    <dbReference type="NCBI Taxonomy" id="2594042"/>
    <lineage>
        <taxon>Archaea</taxon>
        <taxon>Promethearchaeati</taxon>
        <taxon>Promethearchaeota</taxon>
        <taxon>Promethearchaeia</taxon>
        <taxon>Promethearchaeales</taxon>
        <taxon>Promethearchaeaceae</taxon>
        <taxon>Promethearchaeum</taxon>
    </lineage>
</organism>
<evidence type="ECO:0000313" key="3">
    <source>
        <dbReference type="Proteomes" id="UP000321408"/>
    </source>
</evidence>
<dbReference type="RefSeq" id="WP_147661889.1">
    <property type="nucleotide sequence ID" value="NZ_CP042905.2"/>
</dbReference>
<dbReference type="PANTHER" id="PTHR15441:SF2">
    <property type="entry name" value="RIBONUCLEASE P_MRP PROTEIN SUBUNIT POP5"/>
    <property type="match status" value="1"/>
</dbReference>
<dbReference type="Gene3D" id="3.30.70.3250">
    <property type="entry name" value="Ribonuclease P, Pop5 subunit"/>
    <property type="match status" value="1"/>
</dbReference>
<reference evidence="2 3" key="1">
    <citation type="journal article" date="2020" name="Nature">
        <title>Isolation of an archaeon at the prokaryote-eukaryote interface.</title>
        <authorList>
            <person name="Imachi H."/>
            <person name="Nobu M.K."/>
            <person name="Nakahara N."/>
            <person name="Morono Y."/>
            <person name="Ogawara M."/>
            <person name="Takaki Y."/>
            <person name="Takano Y."/>
            <person name="Uematsu K."/>
            <person name="Ikuta T."/>
            <person name="Ito M."/>
            <person name="Matsui Y."/>
            <person name="Miyazaki M."/>
            <person name="Murata K."/>
            <person name="Saito Y."/>
            <person name="Sakai S."/>
            <person name="Song C."/>
            <person name="Tasumi E."/>
            <person name="Yamanaka Y."/>
            <person name="Yamaguchi T."/>
            <person name="Kamagata Y."/>
            <person name="Tamaki H."/>
            <person name="Takai K."/>
        </authorList>
    </citation>
    <scope>NUCLEOTIDE SEQUENCE [LARGE SCALE GENOMIC DNA]</scope>
    <source>
        <strain evidence="2 3">MK-D1</strain>
    </source>
</reference>
<keyword evidence="1" id="KW-0819">tRNA processing</keyword>
<name>A0A5B9D8L1_9ARCH</name>
<dbReference type="GO" id="GO:0030677">
    <property type="term" value="C:ribonuclease P complex"/>
    <property type="evidence" value="ECO:0007669"/>
    <property type="project" value="InterPro"/>
</dbReference>
<sequence>MKYIRQRYILFEIISPKKGLFDKNLIIKAIGKKLIKFFGEYITFKVGLWMIRWDPSNQIGIIRVDNISKYHLITAMMLVKELNSTPVIFHTRITSGTIKKTLKIWRHTFSTLPPKREKSDLNKHKHK</sequence>
<evidence type="ECO:0000313" key="2">
    <source>
        <dbReference type="EMBL" id="QEE14956.1"/>
    </source>
</evidence>
<gene>
    <name evidence="2" type="ORF">DSAG12_00779</name>
</gene>
<accession>A0A5B9D8L1</accession>
<reference evidence="2 3" key="2">
    <citation type="journal article" date="2024" name="Int. J. Syst. Evol. Microbiol.">
        <title>Promethearchaeum syntrophicum gen. nov., sp. nov., an anaerobic, obligately syntrophic archaeon, the first isolate of the lineage 'Asgard' archaea, and proposal of the new archaeal phylum Promethearchaeota phyl. nov. and kingdom Promethearchaeati regn. nov.</title>
        <authorList>
            <person name="Imachi H."/>
            <person name="Nobu M.K."/>
            <person name="Kato S."/>
            <person name="Takaki Y."/>
            <person name="Miyazaki M."/>
            <person name="Miyata M."/>
            <person name="Ogawara M."/>
            <person name="Saito Y."/>
            <person name="Sakai S."/>
            <person name="Tahara Y.O."/>
            <person name="Takano Y."/>
            <person name="Tasumi E."/>
            <person name="Uematsu K."/>
            <person name="Yoshimura T."/>
            <person name="Itoh T."/>
            <person name="Ohkuma M."/>
            <person name="Takai K."/>
        </authorList>
    </citation>
    <scope>NUCLEOTIDE SEQUENCE [LARGE SCALE GENOMIC DNA]</scope>
    <source>
        <strain evidence="2 3">MK-D1</strain>
    </source>
</reference>
<evidence type="ECO:0000256" key="1">
    <source>
        <dbReference type="ARBA" id="ARBA00022694"/>
    </source>
</evidence>
<dbReference type="EMBL" id="CP042905">
    <property type="protein sequence ID" value="QEE14956.1"/>
    <property type="molecule type" value="Genomic_DNA"/>
</dbReference>
<keyword evidence="3" id="KW-1185">Reference proteome</keyword>
<dbReference type="GeneID" id="41328780"/>
<dbReference type="InterPro" id="IPR038085">
    <property type="entry name" value="Rnp2-like_sf"/>
</dbReference>
<dbReference type="Proteomes" id="UP000321408">
    <property type="component" value="Chromosome"/>
</dbReference>
<dbReference type="GO" id="GO:0001682">
    <property type="term" value="P:tRNA 5'-leader removal"/>
    <property type="evidence" value="ECO:0007669"/>
    <property type="project" value="InterPro"/>
</dbReference>
<dbReference type="AlphaFoldDB" id="A0A5B9D8L1"/>
<protein>
    <submittedName>
        <fullName evidence="2">Rpp14/Pop5 family protein</fullName>
    </submittedName>
</protein>
<dbReference type="PANTHER" id="PTHR15441">
    <property type="entry name" value="RIBONUCLEASE P PROTEIN SUBUNIT P14"/>
    <property type="match status" value="1"/>
</dbReference>
<dbReference type="Pfam" id="PF01900">
    <property type="entry name" value="RNase_P_Rpp14"/>
    <property type="match status" value="1"/>
</dbReference>
<dbReference type="KEGG" id="psyt:DSAG12_00779"/>
<proteinExistence type="predicted"/>
<dbReference type="GO" id="GO:0004526">
    <property type="term" value="F:ribonuclease P activity"/>
    <property type="evidence" value="ECO:0007669"/>
    <property type="project" value="UniProtKB-EC"/>
</dbReference>
<dbReference type="SUPFAM" id="SSF160350">
    <property type="entry name" value="Rnp2-like"/>
    <property type="match status" value="1"/>
</dbReference>
<dbReference type="InterPro" id="IPR002759">
    <property type="entry name" value="Pop5/Rpp14/Rnp2-like"/>
</dbReference>